<reference evidence="2 3" key="1">
    <citation type="submission" date="2020-02" db="EMBL/GenBank/DDBJ databases">
        <title>Genome sequencing for Draconibacterium sp. strain M1.</title>
        <authorList>
            <person name="Park S.-J."/>
        </authorList>
    </citation>
    <scope>NUCLEOTIDE SEQUENCE [LARGE SCALE GENOMIC DNA]</scope>
    <source>
        <strain evidence="2 3">M1</strain>
    </source>
</reference>
<dbReference type="Pfam" id="PF19051">
    <property type="entry name" value="GFO_IDH_MocA_C2"/>
    <property type="match status" value="1"/>
</dbReference>
<keyword evidence="3" id="KW-1185">Reference proteome</keyword>
<protein>
    <recommendedName>
        <fullName evidence="1">Gfo/Idh/MocA-like oxidoreductase bacterial type C-terminal domain-containing protein</fullName>
    </recommendedName>
</protein>
<dbReference type="Proteomes" id="UP000474630">
    <property type="component" value="Chromosome"/>
</dbReference>
<evidence type="ECO:0000313" key="2">
    <source>
        <dbReference type="EMBL" id="QIA07407.1"/>
    </source>
</evidence>
<gene>
    <name evidence="2" type="ORF">G0Q07_06545</name>
</gene>
<sequence>MSQGNHEFLDLGLPYEVDPIIIEGHNPLFYPLATTLDFKFLKRKGILPLTISWYNGVENQPELPENYGESEMMADIPAASNGQIEQRKLNPGKIIYSKDLNFKGGSHGSILSMLSSKKAEKLMTHLPEVPESTSSHFKNFVLACKGEEKTRLLFEVSVPFSQVFVLGTLARRLKTKLKFDRDTKKITNSTLANDLLQAQPPRNGWEEFYRL</sequence>
<name>A0A6C0RBG6_9BACT</name>
<dbReference type="InterPro" id="IPR043906">
    <property type="entry name" value="Gfo/Idh/MocA_OxRdtase_bact_C"/>
</dbReference>
<dbReference type="RefSeq" id="WP_163345330.1">
    <property type="nucleotide sequence ID" value="NZ_CP048409.1"/>
</dbReference>
<evidence type="ECO:0000259" key="1">
    <source>
        <dbReference type="Pfam" id="PF19051"/>
    </source>
</evidence>
<organism evidence="2 3">
    <name type="scientific">Draconibacterium halophilum</name>
    <dbReference type="NCBI Taxonomy" id="2706887"/>
    <lineage>
        <taxon>Bacteria</taxon>
        <taxon>Pseudomonadati</taxon>
        <taxon>Bacteroidota</taxon>
        <taxon>Bacteroidia</taxon>
        <taxon>Marinilabiliales</taxon>
        <taxon>Prolixibacteraceae</taxon>
        <taxon>Draconibacterium</taxon>
    </lineage>
</organism>
<dbReference type="EMBL" id="CP048409">
    <property type="protein sequence ID" value="QIA07407.1"/>
    <property type="molecule type" value="Genomic_DNA"/>
</dbReference>
<feature type="domain" description="Gfo/Idh/MocA-like oxidoreductase bacterial type C-terminal" evidence="1">
    <location>
        <begin position="98"/>
        <end position="206"/>
    </location>
</feature>
<dbReference type="AlphaFoldDB" id="A0A6C0RBG6"/>
<proteinExistence type="predicted"/>
<dbReference type="KEGG" id="drc:G0Q07_06545"/>
<evidence type="ECO:0000313" key="3">
    <source>
        <dbReference type="Proteomes" id="UP000474630"/>
    </source>
</evidence>
<accession>A0A6C0RBG6</accession>